<dbReference type="InterPro" id="IPR051534">
    <property type="entry name" value="CBASS_pafABC_assoc_protein"/>
</dbReference>
<dbReference type="InterPro" id="IPR026881">
    <property type="entry name" value="WYL_dom"/>
</dbReference>
<reference evidence="4" key="1">
    <citation type="submission" date="2022-06" db="EMBL/GenBank/DDBJ databases">
        <title>Alkalimarinus sp. nov., isolated from gut of a Alitta virens.</title>
        <authorList>
            <person name="Yang A.I."/>
            <person name="Shin N.-R."/>
        </authorList>
    </citation>
    <scope>NUCLEOTIDE SEQUENCE</scope>
    <source>
        <strain evidence="4">A2M4</strain>
    </source>
</reference>
<evidence type="ECO:0000259" key="2">
    <source>
        <dbReference type="Pfam" id="PF26107"/>
    </source>
</evidence>
<proteinExistence type="predicted"/>
<dbReference type="Pfam" id="PF26109">
    <property type="entry name" value="WHD_BrxR"/>
    <property type="match status" value="1"/>
</dbReference>
<keyword evidence="5" id="KW-1185">Reference proteome</keyword>
<organism evidence="4 5">
    <name type="scientific">Alkalimarinus alittae</name>
    <dbReference type="NCBI Taxonomy" id="2961619"/>
    <lineage>
        <taxon>Bacteria</taxon>
        <taxon>Pseudomonadati</taxon>
        <taxon>Pseudomonadota</taxon>
        <taxon>Gammaproteobacteria</taxon>
        <taxon>Alteromonadales</taxon>
        <taxon>Alteromonadaceae</taxon>
        <taxon>Alkalimarinus</taxon>
    </lineage>
</organism>
<sequence length="279" mass="31962">MQLNLTEERQQQRLNYIDLCALVLGCVSRKLLMNRFDIKEATASKDIKTYQERSGERLKYSHQLRAYTPVDWFSPLFEHSVEHALDLIGKGSLSVTCDPSIADNIYTQRLQSSLPVLANISSIFRALYLRKKVEIAYISQTSGESTRLIAPHSLIATGTSTYVRAFDHKSGEFRSFKLNRVVHSKLTNYLPEPKQEKSFDSEWNEHVTLKITPNHKLEHPESVELDYKMANGVLTINIKKALVKFFLMDWHIAPLEFPDLPGVLFPLKLESITPVIEIT</sequence>
<dbReference type="RefSeq" id="WP_265048710.1">
    <property type="nucleotide sequence ID" value="NZ_CP100390.1"/>
</dbReference>
<dbReference type="PANTHER" id="PTHR34580">
    <property type="match status" value="1"/>
</dbReference>
<feature type="domain" description="DNA-binding transcriptional repressor CapW C-terminal dimerisation" evidence="2">
    <location>
        <begin position="207"/>
        <end position="254"/>
    </location>
</feature>
<name>A0ABY6N563_9ALTE</name>
<dbReference type="InterPro" id="IPR059020">
    <property type="entry name" value="CapW_CTD"/>
</dbReference>
<feature type="domain" description="WYL" evidence="1">
    <location>
        <begin position="120"/>
        <end position="183"/>
    </location>
</feature>
<dbReference type="EMBL" id="CP100390">
    <property type="protein sequence ID" value="UZE97231.1"/>
    <property type="molecule type" value="Genomic_DNA"/>
</dbReference>
<gene>
    <name evidence="4" type="ORF">NKI27_05640</name>
</gene>
<feature type="domain" description="DNA-binding transcriptional repressor CapW winged helix-turn-helix" evidence="3">
    <location>
        <begin position="10"/>
        <end position="87"/>
    </location>
</feature>
<dbReference type="PROSITE" id="PS52050">
    <property type="entry name" value="WYL"/>
    <property type="match status" value="1"/>
</dbReference>
<evidence type="ECO:0000313" key="5">
    <source>
        <dbReference type="Proteomes" id="UP001163739"/>
    </source>
</evidence>
<evidence type="ECO:0000259" key="1">
    <source>
        <dbReference type="Pfam" id="PF13280"/>
    </source>
</evidence>
<evidence type="ECO:0000259" key="3">
    <source>
        <dbReference type="Pfam" id="PF26109"/>
    </source>
</evidence>
<dbReference type="Proteomes" id="UP001163739">
    <property type="component" value="Chromosome"/>
</dbReference>
<dbReference type="InterPro" id="IPR059019">
    <property type="entry name" value="WHD_CapW"/>
</dbReference>
<dbReference type="InterPro" id="IPR016634">
    <property type="entry name" value="CapW-like"/>
</dbReference>
<dbReference type="Pfam" id="PF13280">
    <property type="entry name" value="WYL"/>
    <property type="match status" value="1"/>
</dbReference>
<evidence type="ECO:0000313" key="4">
    <source>
        <dbReference type="EMBL" id="UZE97231.1"/>
    </source>
</evidence>
<accession>A0ABY6N563</accession>
<dbReference type="PANTHER" id="PTHR34580:SF1">
    <property type="entry name" value="PROTEIN PAFC"/>
    <property type="match status" value="1"/>
</dbReference>
<dbReference type="Pfam" id="PF26107">
    <property type="entry name" value="BrxR_CTD"/>
    <property type="match status" value="1"/>
</dbReference>
<dbReference type="PIRSF" id="PIRSF015558">
    <property type="entry name" value="Txn_reg_DeoR_prd"/>
    <property type="match status" value="1"/>
</dbReference>
<protein>
    <submittedName>
        <fullName evidence="4">WYL domain-containing protein</fullName>
    </submittedName>
</protein>